<accession>A0A2C9LAH9</accession>
<dbReference type="RefSeq" id="XP_013081418.2">
    <property type="nucleotide sequence ID" value="XM_013225964.2"/>
</dbReference>
<dbReference type="Pfam" id="PF00687">
    <property type="entry name" value="Ribosomal_L1"/>
    <property type="match status" value="1"/>
</dbReference>
<evidence type="ECO:0000256" key="2">
    <source>
        <dbReference type="ARBA" id="ARBA00022980"/>
    </source>
</evidence>
<dbReference type="VEuPathDB" id="VectorBase:BGLAX_034612"/>
<dbReference type="AlphaFoldDB" id="A0A2C9LAH9"/>
<keyword evidence="3" id="KW-0687">Ribonucleoprotein</keyword>
<dbReference type="EnsemblMetazoa" id="BGLB028991-RA">
    <property type="protein sequence ID" value="BGLB028991-PA"/>
    <property type="gene ID" value="BGLB028991"/>
</dbReference>
<dbReference type="InterPro" id="IPR016095">
    <property type="entry name" value="Ribosomal_uL1_3-a/b-sand"/>
</dbReference>
<dbReference type="Proteomes" id="UP000076420">
    <property type="component" value="Unassembled WGS sequence"/>
</dbReference>
<name>A0A2C9LAH9_BIOGL</name>
<dbReference type="KEGG" id="bgt:106066840"/>
<dbReference type="Gene3D" id="3.40.50.790">
    <property type="match status" value="1"/>
</dbReference>
<gene>
    <name evidence="4" type="primary">106066840</name>
</gene>
<evidence type="ECO:0000256" key="3">
    <source>
        <dbReference type="ARBA" id="ARBA00023274"/>
    </source>
</evidence>
<sequence length="354" mass="39859">MAASFTKSIITNPGLKSTLSKLLPANYSNDGSTKFLTALYPAVTQVRHKNNKQRVKAPNVDVKKEEKFTPKNTKKKVLSEGVEETSSIIAEKPIDNVWITKLFPKQHFSIEETIKRHKAFAQPSMLNNLKGIVYLDMKLNCTTKKSTKFISPIRSTVRLPYEFPFGSPPDILIFCKTEENLNLAESLGPKHFGTPADIIKMINSGVINPSDFEHVLATPDCATELLPIRSYFRERFPQRAKGTLSSDLQAMWDLYYYGYTYESQKITDALGRLQVPLGMLEQPTEELAANFKAYIDHICKHKSVALGPFISSITVVAPPSLEQFLVKVEDYVPGYKNEQVDSDEEEDEVEAVQT</sequence>
<dbReference type="VEuPathDB" id="VectorBase:BGLB028991"/>
<dbReference type="GO" id="GO:0005840">
    <property type="term" value="C:ribosome"/>
    <property type="evidence" value="ECO:0007669"/>
    <property type="project" value="UniProtKB-KW"/>
</dbReference>
<dbReference type="InterPro" id="IPR028364">
    <property type="entry name" value="Ribosomal_uL1/biogenesis"/>
</dbReference>
<dbReference type="PANTHER" id="PTHR36427">
    <property type="entry name" value="54S RIBOSOMAL PROTEIN L1, MITOCHONDRIAL"/>
    <property type="match status" value="1"/>
</dbReference>
<dbReference type="Gene3D" id="3.30.190.20">
    <property type="match status" value="1"/>
</dbReference>
<protein>
    <submittedName>
        <fullName evidence="4">Uncharacterized protein</fullName>
    </submittedName>
</protein>
<dbReference type="OrthoDB" id="1747252at2759"/>
<evidence type="ECO:0000313" key="4">
    <source>
        <dbReference type="EnsemblMetazoa" id="BGLB028991-PA"/>
    </source>
</evidence>
<reference evidence="4" key="1">
    <citation type="submission" date="2020-05" db="UniProtKB">
        <authorList>
            <consortium name="EnsemblMetazoa"/>
        </authorList>
    </citation>
    <scope>IDENTIFICATION</scope>
    <source>
        <strain evidence="4">BB02</strain>
    </source>
</reference>
<proteinExistence type="inferred from homology"/>
<comment type="similarity">
    <text evidence="1">Belongs to the universal ribosomal protein uL1 family.</text>
</comment>
<dbReference type="SUPFAM" id="SSF56808">
    <property type="entry name" value="Ribosomal protein L1"/>
    <property type="match status" value="1"/>
</dbReference>
<organism evidence="4 5">
    <name type="scientific">Biomphalaria glabrata</name>
    <name type="common">Bloodfluke planorb</name>
    <name type="synonym">Freshwater snail</name>
    <dbReference type="NCBI Taxonomy" id="6526"/>
    <lineage>
        <taxon>Eukaryota</taxon>
        <taxon>Metazoa</taxon>
        <taxon>Spiralia</taxon>
        <taxon>Lophotrochozoa</taxon>
        <taxon>Mollusca</taxon>
        <taxon>Gastropoda</taxon>
        <taxon>Heterobranchia</taxon>
        <taxon>Euthyneura</taxon>
        <taxon>Panpulmonata</taxon>
        <taxon>Hygrophila</taxon>
        <taxon>Lymnaeoidea</taxon>
        <taxon>Planorbidae</taxon>
        <taxon>Biomphalaria</taxon>
    </lineage>
</organism>
<dbReference type="InterPro" id="IPR023674">
    <property type="entry name" value="Ribosomal_uL1-like"/>
</dbReference>
<dbReference type="PANTHER" id="PTHR36427:SF3">
    <property type="entry name" value="LARGE RIBOSOMAL SUBUNIT PROTEIN UL1M"/>
    <property type="match status" value="1"/>
</dbReference>
<keyword evidence="2" id="KW-0689">Ribosomal protein</keyword>
<evidence type="ECO:0000256" key="1">
    <source>
        <dbReference type="ARBA" id="ARBA00010531"/>
    </source>
</evidence>
<dbReference type="STRING" id="6526.A0A2C9LAH9"/>
<dbReference type="GO" id="GO:1990904">
    <property type="term" value="C:ribonucleoprotein complex"/>
    <property type="evidence" value="ECO:0007669"/>
    <property type="project" value="UniProtKB-KW"/>
</dbReference>
<evidence type="ECO:0000313" key="5">
    <source>
        <dbReference type="Proteomes" id="UP000076420"/>
    </source>
</evidence>